<organism evidence="2 3">
    <name type="scientific">Glossina palpalis gambiensis</name>
    <dbReference type="NCBI Taxonomy" id="67801"/>
    <lineage>
        <taxon>Eukaryota</taxon>
        <taxon>Metazoa</taxon>
        <taxon>Ecdysozoa</taxon>
        <taxon>Arthropoda</taxon>
        <taxon>Hexapoda</taxon>
        <taxon>Insecta</taxon>
        <taxon>Pterygota</taxon>
        <taxon>Neoptera</taxon>
        <taxon>Endopterygota</taxon>
        <taxon>Diptera</taxon>
        <taxon>Brachycera</taxon>
        <taxon>Muscomorpha</taxon>
        <taxon>Hippoboscoidea</taxon>
        <taxon>Glossinidae</taxon>
        <taxon>Glossina</taxon>
    </lineage>
</organism>
<dbReference type="Proteomes" id="UP000092460">
    <property type="component" value="Unassembled WGS sequence"/>
</dbReference>
<sequence length="224" mass="26196">MKKLLTAQKKSYLEMKKIYSESEYCELEACSSTFSYADRTYQVRFSMYLQENHLQNFARLAIAQSDQELHHIIRDYQTKLKTRQQDIKNRRYAAFQKLIKEGEYFSEQEMMKIAPELYQELVGHYLSLAEIKERYSYDVRNTNFSALKLLPKPDPVDMDGSVRSYAGTYMKRLQGVNDFVNKRRLEGELISTNALKMPACYNIGACACYWALVPRKSASLCFCP</sequence>
<dbReference type="PANTHER" id="PTHR31840:SF1">
    <property type="entry name" value="COILED-COIL DOMAIN-CONTAINING PROTEIN 97"/>
    <property type="match status" value="1"/>
</dbReference>
<dbReference type="EMBL" id="JXJN01016344">
    <property type="status" value="NOT_ANNOTATED_CDS"/>
    <property type="molecule type" value="Genomic_DNA"/>
</dbReference>
<dbReference type="EMBL" id="JXJN01016342">
    <property type="status" value="NOT_ANNOTATED_CDS"/>
    <property type="molecule type" value="Genomic_DNA"/>
</dbReference>
<dbReference type="PANTHER" id="PTHR31840">
    <property type="entry name" value="COILED-COIL DOMAIN-CONTAINING PROTEIN 97"/>
    <property type="match status" value="1"/>
</dbReference>
<dbReference type="AlphaFoldDB" id="A0A1B0BLH0"/>
<dbReference type="InterPro" id="IPR040233">
    <property type="entry name" value="CCD97-like_C"/>
</dbReference>
<reference evidence="3" key="1">
    <citation type="submission" date="2015-01" db="EMBL/GenBank/DDBJ databases">
        <authorList>
            <person name="Aksoy S."/>
            <person name="Warren W."/>
            <person name="Wilson R.K."/>
        </authorList>
    </citation>
    <scope>NUCLEOTIDE SEQUENCE [LARGE SCALE GENOMIC DNA]</scope>
    <source>
        <strain evidence="3">IAEA</strain>
    </source>
</reference>
<evidence type="ECO:0000313" key="3">
    <source>
        <dbReference type="Proteomes" id="UP000092460"/>
    </source>
</evidence>
<dbReference type="EMBL" id="JXJN01016343">
    <property type="status" value="NOT_ANNOTATED_CDS"/>
    <property type="molecule type" value="Genomic_DNA"/>
</dbReference>
<evidence type="ECO:0000259" key="1">
    <source>
        <dbReference type="Pfam" id="PF09747"/>
    </source>
</evidence>
<dbReference type="STRING" id="67801.A0A1B0BLH0"/>
<dbReference type="Pfam" id="PF09747">
    <property type="entry name" value="CCD97-like_C"/>
    <property type="match status" value="1"/>
</dbReference>
<keyword evidence="3" id="KW-1185">Reference proteome</keyword>
<name>A0A1B0BLH0_9MUSC</name>
<feature type="domain" description="CCD97-like C-terminal" evidence="1">
    <location>
        <begin position="89"/>
        <end position="145"/>
    </location>
</feature>
<dbReference type="VEuPathDB" id="VectorBase:GPPI033827"/>
<accession>A0A1B0BLH0</accession>
<protein>
    <recommendedName>
        <fullName evidence="1">CCD97-like C-terminal domain-containing protein</fullName>
    </recommendedName>
</protein>
<proteinExistence type="predicted"/>
<dbReference type="InterPro" id="IPR018613">
    <property type="entry name" value="Ccdc97-like"/>
</dbReference>
<dbReference type="EnsemblMetazoa" id="GPPI033827-RA">
    <property type="protein sequence ID" value="GPPI033827-PA"/>
    <property type="gene ID" value="GPPI033827"/>
</dbReference>
<evidence type="ECO:0000313" key="2">
    <source>
        <dbReference type="EnsemblMetazoa" id="GPPI033827-PA"/>
    </source>
</evidence>
<reference evidence="2" key="2">
    <citation type="submission" date="2020-05" db="UniProtKB">
        <authorList>
            <consortium name="EnsemblMetazoa"/>
        </authorList>
    </citation>
    <scope>IDENTIFICATION</scope>
    <source>
        <strain evidence="2">IAEA</strain>
    </source>
</reference>